<accession>D0MEE7</accession>
<organism evidence="2 3">
    <name type="scientific">Rhodothermus marinus (strain ATCC 43812 / DSM 4252 / R-10)</name>
    <name type="common">Rhodothermus obamensis</name>
    <dbReference type="NCBI Taxonomy" id="518766"/>
    <lineage>
        <taxon>Bacteria</taxon>
        <taxon>Pseudomonadati</taxon>
        <taxon>Rhodothermota</taxon>
        <taxon>Rhodothermia</taxon>
        <taxon>Rhodothermales</taxon>
        <taxon>Rhodothermaceae</taxon>
        <taxon>Rhodothermus</taxon>
    </lineage>
</organism>
<keyword evidence="3" id="KW-1185">Reference proteome</keyword>
<dbReference type="InterPro" id="IPR001845">
    <property type="entry name" value="HTH_ArsR_DNA-bd_dom"/>
</dbReference>
<dbReference type="eggNOG" id="COG2345">
    <property type="taxonomic scope" value="Bacteria"/>
</dbReference>
<dbReference type="InterPro" id="IPR036390">
    <property type="entry name" value="WH_DNA-bd_sf"/>
</dbReference>
<dbReference type="AlphaFoldDB" id="D0MEE7"/>
<proteinExistence type="predicted"/>
<name>D0MEE7_RHOM4</name>
<dbReference type="OrthoDB" id="155998at2"/>
<gene>
    <name evidence="2" type="ordered locus">Rmar_2296</name>
</gene>
<dbReference type="GO" id="GO:0003700">
    <property type="term" value="F:DNA-binding transcription factor activity"/>
    <property type="evidence" value="ECO:0007669"/>
    <property type="project" value="InterPro"/>
</dbReference>
<evidence type="ECO:0000259" key="1">
    <source>
        <dbReference type="SMART" id="SM00418"/>
    </source>
</evidence>
<dbReference type="SUPFAM" id="SSF46785">
    <property type="entry name" value="Winged helix' DNA-binding domain"/>
    <property type="match status" value="1"/>
</dbReference>
<dbReference type="RefSeq" id="WP_012844785.1">
    <property type="nucleotide sequence ID" value="NC_013501.1"/>
</dbReference>
<dbReference type="Pfam" id="PF01022">
    <property type="entry name" value="HTH_5"/>
    <property type="match status" value="1"/>
</dbReference>
<dbReference type="InterPro" id="IPR036388">
    <property type="entry name" value="WH-like_DNA-bd_sf"/>
</dbReference>
<feature type="domain" description="HTH arsR-type" evidence="1">
    <location>
        <begin position="2"/>
        <end position="85"/>
    </location>
</feature>
<protein>
    <submittedName>
        <fullName evidence="2">Putative transcriptional regulator</fullName>
    </submittedName>
</protein>
<dbReference type="Proteomes" id="UP000002221">
    <property type="component" value="Chromosome"/>
</dbReference>
<dbReference type="HOGENOM" id="CLU_078469_2_1_10"/>
<evidence type="ECO:0000313" key="2">
    <source>
        <dbReference type="EMBL" id="ACY49175.1"/>
    </source>
</evidence>
<dbReference type="SMART" id="SM00418">
    <property type="entry name" value="HTH_ARSR"/>
    <property type="match status" value="1"/>
</dbReference>
<sequence length="216" mass="24757">MATWTLLGSETKRQLLLLLKRRGQLTLDEAEAATGLTRPTLREHLTQLERDGLVRRSTERRGRGRPRLLYRLTPAGAQLFPNRDGVLLGRLLDFLKEEGAEELLRRFFERYWTERLQAARQRLASAQTPEARLAALRDFLEEEGFTPEIVVSEQGVEIRECNCPFAETIRHTRLPCYLEARFFEQLLGREAVRVAYIPDGSPACSYAFDSPPEAAQ</sequence>
<dbReference type="EMBL" id="CP001807">
    <property type="protein sequence ID" value="ACY49175.1"/>
    <property type="molecule type" value="Genomic_DNA"/>
</dbReference>
<dbReference type="KEGG" id="rmr:Rmar_2296"/>
<reference evidence="2 3" key="1">
    <citation type="journal article" date="2009" name="Stand. Genomic Sci.">
        <title>Complete genome sequence of Rhodothermus marinus type strain (R-10).</title>
        <authorList>
            <person name="Nolan M."/>
            <person name="Tindall B.J."/>
            <person name="Pomrenke H."/>
            <person name="Lapidus A."/>
            <person name="Copeland A."/>
            <person name="Glavina Del Rio T."/>
            <person name="Lucas S."/>
            <person name="Chen F."/>
            <person name="Tice H."/>
            <person name="Cheng J.F."/>
            <person name="Saunders E."/>
            <person name="Han C."/>
            <person name="Bruce D."/>
            <person name="Goodwin L."/>
            <person name="Chain P."/>
            <person name="Pitluck S."/>
            <person name="Ovchinikova G."/>
            <person name="Pati A."/>
            <person name="Ivanova N."/>
            <person name="Mavromatis K."/>
            <person name="Chen A."/>
            <person name="Palaniappan K."/>
            <person name="Land M."/>
            <person name="Hauser L."/>
            <person name="Chang Y.J."/>
            <person name="Jeffries C.D."/>
            <person name="Brettin T."/>
            <person name="Goker M."/>
            <person name="Bristow J."/>
            <person name="Eisen J.A."/>
            <person name="Markowitz V."/>
            <person name="Hugenholtz P."/>
            <person name="Kyrpides N.C."/>
            <person name="Klenk H.P."/>
            <person name="Detter J.C."/>
        </authorList>
    </citation>
    <scope>NUCLEOTIDE SEQUENCE [LARGE SCALE GENOMIC DNA]</scope>
    <source>
        <strain evidence="3">ATCC 43812 / DSM 4252 / R-10</strain>
    </source>
</reference>
<evidence type="ECO:0000313" key="3">
    <source>
        <dbReference type="Proteomes" id="UP000002221"/>
    </source>
</evidence>
<dbReference type="STRING" id="518766.Rmar_2296"/>
<dbReference type="Gene3D" id="1.10.10.10">
    <property type="entry name" value="Winged helix-like DNA-binding domain superfamily/Winged helix DNA-binding domain"/>
    <property type="match status" value="1"/>
</dbReference>